<dbReference type="InterPro" id="IPR005843">
    <property type="entry name" value="A-D-PHexomutase_C"/>
</dbReference>
<feature type="domain" description="Alpha-D-phosphohexomutase alpha/beta/alpha" evidence="11">
    <location>
        <begin position="254"/>
        <end position="361"/>
    </location>
</feature>
<evidence type="ECO:0000259" key="8">
    <source>
        <dbReference type="Pfam" id="PF00408"/>
    </source>
</evidence>
<dbReference type="InterPro" id="IPR036900">
    <property type="entry name" value="A-D-PHexomutase_C_sf"/>
</dbReference>
<evidence type="ECO:0000256" key="1">
    <source>
        <dbReference type="ARBA" id="ARBA00001946"/>
    </source>
</evidence>
<evidence type="ECO:0000256" key="5">
    <source>
        <dbReference type="ARBA" id="ARBA00022842"/>
    </source>
</evidence>
<evidence type="ECO:0000256" key="4">
    <source>
        <dbReference type="ARBA" id="ARBA00022723"/>
    </source>
</evidence>
<reference evidence="12" key="1">
    <citation type="submission" date="2022-06" db="EMBL/GenBank/DDBJ databases">
        <title>Sphingomonas sp. nov. isolated from rhizosphere soil of tomato.</title>
        <authorList>
            <person name="Dong H."/>
            <person name="Gao R."/>
        </authorList>
    </citation>
    <scope>NUCLEOTIDE SEQUENCE</scope>
    <source>
        <strain evidence="12">MMSM24</strain>
    </source>
</reference>
<dbReference type="InterPro" id="IPR016066">
    <property type="entry name" value="A-D-PHexomutase_CS"/>
</dbReference>
<dbReference type="InterPro" id="IPR005844">
    <property type="entry name" value="A-D-PHexomutase_a/b/a-I"/>
</dbReference>
<dbReference type="PANTHER" id="PTHR43771:SF2">
    <property type="entry name" value="PHOSPHOMANNOMUTASE_PHOSPHOGLUCOMUTASE"/>
    <property type="match status" value="1"/>
</dbReference>
<dbReference type="AlphaFoldDB" id="A0AA41Z886"/>
<dbReference type="PANTHER" id="PTHR43771">
    <property type="entry name" value="PHOSPHOMANNOMUTASE"/>
    <property type="match status" value="1"/>
</dbReference>
<keyword evidence="3" id="KW-0597">Phosphoprotein</keyword>
<evidence type="ECO:0000256" key="6">
    <source>
        <dbReference type="ARBA" id="ARBA00023235"/>
    </source>
</evidence>
<evidence type="ECO:0000256" key="3">
    <source>
        <dbReference type="ARBA" id="ARBA00022553"/>
    </source>
</evidence>
<evidence type="ECO:0000256" key="7">
    <source>
        <dbReference type="RuleBase" id="RU004326"/>
    </source>
</evidence>
<sequence length="461" mass="48435">MAHCFAPSILRDYDIRGVVGRTLDTADALALGRSFGTMIRRAGGRSVAVGYDGRLTSPALEAALVAGLTASGVDVVRIGLGPSPMLYHAAATLEVDGGIQVTGSHNPGDHNGFKMLHHCRPVFGAAIRDLARTAEAGDWETGSGRITEAPVLDRYVRRVAAGCAGGLRIGWDAGNGAAGPAIEQLVKLLPGEHHLLFTDVDGNFPNHHPDPTEDANLAQLRALVVGKRLHFGVAFDGDGDRIGAVDGQGRVLRGDQILSILVEPVLRERPGAAIVADVKSSKALFDRIAALGGQPVMWKSGHSNIKAMMRELDAPIAGEMSGHIFFGGEWHCFDDALLAAVRLIDAVAASGTTLDALRDAMPPVVSTPELRFAVDPARKEAVVAEVIARLRAAGAAVDTTDGARVTTPDGWWLLRVSHTEDMLTARAEAHDEAALARVLAAIDAQLAPSGVARHAAPDTPH</sequence>
<dbReference type="EMBL" id="JANFAV010000004">
    <property type="protein sequence ID" value="MCW6534659.1"/>
    <property type="molecule type" value="Genomic_DNA"/>
</dbReference>
<dbReference type="Gene3D" id="3.30.310.50">
    <property type="entry name" value="Alpha-D-phosphohexomutase, C-terminal domain"/>
    <property type="match status" value="1"/>
</dbReference>
<dbReference type="SUPFAM" id="SSF53738">
    <property type="entry name" value="Phosphoglucomutase, first 3 domains"/>
    <property type="match status" value="3"/>
</dbReference>
<dbReference type="GO" id="GO:0016868">
    <property type="term" value="F:intramolecular phosphotransferase activity"/>
    <property type="evidence" value="ECO:0007669"/>
    <property type="project" value="InterPro"/>
</dbReference>
<dbReference type="SUPFAM" id="SSF55957">
    <property type="entry name" value="Phosphoglucomutase, C-terminal domain"/>
    <property type="match status" value="1"/>
</dbReference>
<evidence type="ECO:0000259" key="9">
    <source>
        <dbReference type="Pfam" id="PF02878"/>
    </source>
</evidence>
<dbReference type="Proteomes" id="UP001165565">
    <property type="component" value="Unassembled WGS sequence"/>
</dbReference>
<feature type="domain" description="Alpha-D-phosphohexomutase C-terminal" evidence="8">
    <location>
        <begin position="371"/>
        <end position="444"/>
    </location>
</feature>
<dbReference type="Pfam" id="PF02878">
    <property type="entry name" value="PGM_PMM_I"/>
    <property type="match status" value="1"/>
</dbReference>
<dbReference type="Pfam" id="PF02880">
    <property type="entry name" value="PGM_PMM_III"/>
    <property type="match status" value="1"/>
</dbReference>
<dbReference type="Pfam" id="PF00408">
    <property type="entry name" value="PGM_PMM_IV"/>
    <property type="match status" value="1"/>
</dbReference>
<evidence type="ECO:0000259" key="10">
    <source>
        <dbReference type="Pfam" id="PF02879"/>
    </source>
</evidence>
<comment type="caution">
    <text evidence="12">The sequence shown here is derived from an EMBL/GenBank/DDBJ whole genome shotgun (WGS) entry which is preliminary data.</text>
</comment>
<feature type="domain" description="Alpha-D-phosphohexomutase alpha/beta/alpha" evidence="9">
    <location>
        <begin position="11"/>
        <end position="117"/>
    </location>
</feature>
<comment type="cofactor">
    <cofactor evidence="1">
        <name>Mg(2+)</name>
        <dbReference type="ChEBI" id="CHEBI:18420"/>
    </cofactor>
</comment>
<keyword evidence="6" id="KW-0413">Isomerase</keyword>
<dbReference type="GO" id="GO:0005975">
    <property type="term" value="P:carbohydrate metabolic process"/>
    <property type="evidence" value="ECO:0007669"/>
    <property type="project" value="InterPro"/>
</dbReference>
<evidence type="ECO:0000256" key="2">
    <source>
        <dbReference type="ARBA" id="ARBA00010231"/>
    </source>
</evidence>
<comment type="similarity">
    <text evidence="2 7">Belongs to the phosphohexose mutase family.</text>
</comment>
<protein>
    <submittedName>
        <fullName evidence="12">Phosphomannomutase/phosphoglucomutase</fullName>
    </submittedName>
</protein>
<dbReference type="RefSeq" id="WP_265268515.1">
    <property type="nucleotide sequence ID" value="NZ_JANFAU010000005.1"/>
</dbReference>
<evidence type="ECO:0000259" key="11">
    <source>
        <dbReference type="Pfam" id="PF02880"/>
    </source>
</evidence>
<dbReference type="InterPro" id="IPR005845">
    <property type="entry name" value="A-D-PHexomutase_a/b/a-II"/>
</dbReference>
<accession>A0AA41Z886</accession>
<dbReference type="InterPro" id="IPR005846">
    <property type="entry name" value="A-D-PHexomutase_a/b/a-III"/>
</dbReference>
<dbReference type="PRINTS" id="PR00509">
    <property type="entry name" value="PGMPMM"/>
</dbReference>
<dbReference type="Pfam" id="PF02879">
    <property type="entry name" value="PGM_PMM_II"/>
    <property type="match status" value="1"/>
</dbReference>
<name>A0AA41Z886_9SPHN</name>
<evidence type="ECO:0000313" key="12">
    <source>
        <dbReference type="EMBL" id="MCW6534659.1"/>
    </source>
</evidence>
<proteinExistence type="inferred from homology"/>
<evidence type="ECO:0000313" key="13">
    <source>
        <dbReference type="Proteomes" id="UP001165565"/>
    </source>
</evidence>
<dbReference type="InterPro" id="IPR016055">
    <property type="entry name" value="A-D-PHexomutase_a/b/a-I/II/III"/>
</dbReference>
<feature type="domain" description="Alpha-D-phosphohexomutase alpha/beta/alpha" evidence="10">
    <location>
        <begin position="165"/>
        <end position="249"/>
    </location>
</feature>
<dbReference type="PROSITE" id="PS00710">
    <property type="entry name" value="PGM_PMM"/>
    <property type="match status" value="1"/>
</dbReference>
<keyword evidence="13" id="KW-1185">Reference proteome</keyword>
<dbReference type="Gene3D" id="3.40.120.10">
    <property type="entry name" value="Alpha-D-Glucose-1,6-Bisphosphate, subunit A, domain 3"/>
    <property type="match status" value="3"/>
</dbReference>
<dbReference type="InterPro" id="IPR005841">
    <property type="entry name" value="Alpha-D-phosphohexomutase_SF"/>
</dbReference>
<dbReference type="NCBIfam" id="NF046027">
    <property type="entry name" value="PhglucPhmanMutPgmG"/>
    <property type="match status" value="1"/>
</dbReference>
<keyword evidence="4 7" id="KW-0479">Metal-binding</keyword>
<keyword evidence="5 7" id="KW-0460">Magnesium</keyword>
<organism evidence="12 13">
    <name type="scientific">Sphingomonas lycopersici</name>
    <dbReference type="NCBI Taxonomy" id="2951807"/>
    <lineage>
        <taxon>Bacteria</taxon>
        <taxon>Pseudomonadati</taxon>
        <taxon>Pseudomonadota</taxon>
        <taxon>Alphaproteobacteria</taxon>
        <taxon>Sphingomonadales</taxon>
        <taxon>Sphingomonadaceae</taxon>
        <taxon>Sphingomonas</taxon>
    </lineage>
</organism>
<dbReference type="CDD" id="cd03089">
    <property type="entry name" value="PMM_PGM"/>
    <property type="match status" value="1"/>
</dbReference>
<dbReference type="GO" id="GO:0000287">
    <property type="term" value="F:magnesium ion binding"/>
    <property type="evidence" value="ECO:0007669"/>
    <property type="project" value="InterPro"/>
</dbReference>
<gene>
    <name evidence="12" type="ORF">NEE01_07645</name>
</gene>